<dbReference type="AlphaFoldDB" id="A0A8H9G8L0"/>
<dbReference type="InterPro" id="IPR002575">
    <property type="entry name" value="Aminoglycoside_PTrfase"/>
</dbReference>
<dbReference type="InterPro" id="IPR011009">
    <property type="entry name" value="Kinase-like_dom_sf"/>
</dbReference>
<name>A0A8H9G8L0_9MICO</name>
<dbReference type="Gene3D" id="3.90.1200.10">
    <property type="match status" value="1"/>
</dbReference>
<feature type="region of interest" description="Disordered" evidence="1">
    <location>
        <begin position="313"/>
        <end position="335"/>
    </location>
</feature>
<evidence type="ECO:0000313" key="4">
    <source>
        <dbReference type="EMBL" id="MBM7802865.1"/>
    </source>
</evidence>
<dbReference type="EMBL" id="BMOI01000007">
    <property type="protein sequence ID" value="GGL00671.1"/>
    <property type="molecule type" value="Genomic_DNA"/>
</dbReference>
<dbReference type="SUPFAM" id="SSF56112">
    <property type="entry name" value="Protein kinase-like (PK-like)"/>
    <property type="match status" value="1"/>
</dbReference>
<reference evidence="4 6" key="3">
    <citation type="submission" date="2021-01" db="EMBL/GenBank/DDBJ databases">
        <title>Sequencing the genomes of 1000 actinobacteria strains.</title>
        <authorList>
            <person name="Klenk H.-P."/>
        </authorList>
    </citation>
    <scope>NUCLEOTIDE SEQUENCE [LARGE SCALE GENOMIC DNA]</scope>
    <source>
        <strain evidence="4 6">DSM 20542</strain>
    </source>
</reference>
<reference evidence="3" key="1">
    <citation type="journal article" date="2014" name="Int. J. Syst. Evol. Microbiol.">
        <title>Complete genome sequence of Corynebacterium casei LMG S-19264T (=DSM 44701T), isolated from a smear-ripened cheese.</title>
        <authorList>
            <consortium name="US DOE Joint Genome Institute (JGI-PGF)"/>
            <person name="Walter F."/>
            <person name="Albersmeier A."/>
            <person name="Kalinowski J."/>
            <person name="Ruckert C."/>
        </authorList>
    </citation>
    <scope>NUCLEOTIDE SEQUENCE</scope>
    <source>
        <strain evidence="3">JCM 1480</strain>
    </source>
</reference>
<keyword evidence="6" id="KW-1185">Reference proteome</keyword>
<gene>
    <name evidence="3" type="ORF">GCM10009769_18670</name>
    <name evidence="4" type="ORF">JOE58_002116</name>
</gene>
<dbReference type="Pfam" id="PF01636">
    <property type="entry name" value="APH"/>
    <property type="match status" value="1"/>
</dbReference>
<feature type="domain" description="Aminoglycoside phosphotransferase" evidence="2">
    <location>
        <begin position="44"/>
        <end position="250"/>
    </location>
</feature>
<dbReference type="RefSeq" id="WP_175327283.1">
    <property type="nucleotide sequence ID" value="NZ_BMOI01000007.1"/>
</dbReference>
<reference evidence="3" key="2">
    <citation type="submission" date="2020-09" db="EMBL/GenBank/DDBJ databases">
        <authorList>
            <person name="Sun Q."/>
            <person name="Ohkuma M."/>
        </authorList>
    </citation>
    <scope>NUCLEOTIDE SEQUENCE</scope>
    <source>
        <strain evidence="3">JCM 1480</strain>
    </source>
</reference>
<protein>
    <recommendedName>
        <fullName evidence="2">Aminoglycoside phosphotransferase domain-containing protein</fullName>
    </recommendedName>
</protein>
<dbReference type="Proteomes" id="UP000648535">
    <property type="component" value="Unassembled WGS sequence"/>
</dbReference>
<evidence type="ECO:0000256" key="1">
    <source>
        <dbReference type="SAM" id="MobiDB-lite"/>
    </source>
</evidence>
<dbReference type="Proteomes" id="UP000746584">
    <property type="component" value="Unassembled WGS sequence"/>
</dbReference>
<evidence type="ECO:0000313" key="3">
    <source>
        <dbReference type="EMBL" id="GGL00671.1"/>
    </source>
</evidence>
<sequence>MGRMTWHEIPSSLRARIEDALGAPVVQTESQASGWSPGSADRVVTTDRRRAFVKALARSRNGDGIDLHRREARVVGAIPPGVRSPGLVAVFDEVHDGDEWVALVLDDVDGHHPGADRDGRDTTTVLDALATLPRATGVLASLPRMTDELGDEFGAWDRMLTTGLPSVVPSAVAAAAERLADAARGAVALVDGDHLVHADCRADNLLVDRERRVWIVDWPWAGVGAHWLDPLTYLLDVLVRGEDDDVDHHLLTHPVFEGVDAAAVDAVLAALAGLFLEKAARPAPPNMPTIRGFQRREGVAAAEWVLRRWAQHDGAGAEGDDAPRVGAPRGVPSTP</sequence>
<comment type="caution">
    <text evidence="3">The sequence shown here is derived from an EMBL/GenBank/DDBJ whole genome shotgun (WGS) entry which is preliminary data.</text>
</comment>
<evidence type="ECO:0000313" key="6">
    <source>
        <dbReference type="Proteomes" id="UP000746584"/>
    </source>
</evidence>
<proteinExistence type="predicted"/>
<dbReference type="EMBL" id="JAFBCG010000001">
    <property type="protein sequence ID" value="MBM7802865.1"/>
    <property type="molecule type" value="Genomic_DNA"/>
</dbReference>
<accession>A0A8H9G8L0</accession>
<evidence type="ECO:0000313" key="5">
    <source>
        <dbReference type="Proteomes" id="UP000648535"/>
    </source>
</evidence>
<evidence type="ECO:0000259" key="2">
    <source>
        <dbReference type="Pfam" id="PF01636"/>
    </source>
</evidence>
<organism evidence="3 5">
    <name type="scientific">Curtobacterium luteum</name>
    <dbReference type="NCBI Taxonomy" id="33881"/>
    <lineage>
        <taxon>Bacteria</taxon>
        <taxon>Bacillati</taxon>
        <taxon>Actinomycetota</taxon>
        <taxon>Actinomycetes</taxon>
        <taxon>Micrococcales</taxon>
        <taxon>Microbacteriaceae</taxon>
        <taxon>Curtobacterium</taxon>
    </lineage>
</organism>